<dbReference type="InterPro" id="IPR004090">
    <property type="entry name" value="Chemotax_Me-accpt_rcpt"/>
</dbReference>
<gene>
    <name evidence="3" type="ORF">H8L47_25180</name>
</gene>
<accession>A0ABR6ZHQ2</accession>
<dbReference type="EMBL" id="JACOFX010000020">
    <property type="protein sequence ID" value="MBC3910870.1"/>
    <property type="molecule type" value="Genomic_DNA"/>
</dbReference>
<dbReference type="SUPFAM" id="SSF58104">
    <property type="entry name" value="Methyl-accepting chemotaxis protein (MCP) signaling domain"/>
    <property type="match status" value="1"/>
</dbReference>
<comment type="caution">
    <text evidence="3">The sequence shown here is derived from an EMBL/GenBank/DDBJ whole genome shotgun (WGS) entry which is preliminary data.</text>
</comment>
<reference evidence="3 4" key="1">
    <citation type="submission" date="2020-08" db="EMBL/GenBank/DDBJ databases">
        <title>Novel species isolated from subtropical streams in China.</title>
        <authorList>
            <person name="Lu H."/>
        </authorList>
    </citation>
    <scope>NUCLEOTIDE SEQUENCE [LARGE SCALE GENOMIC DNA]</scope>
    <source>
        <strain evidence="3 4">NL8W</strain>
    </source>
</reference>
<name>A0ABR6ZHQ2_9BURK</name>
<keyword evidence="4" id="KW-1185">Reference proteome</keyword>
<dbReference type="RefSeq" id="WP_186956439.1">
    <property type="nucleotide sequence ID" value="NZ_JACOFX010000020.1"/>
</dbReference>
<dbReference type="Gene3D" id="6.10.250.3200">
    <property type="match status" value="1"/>
</dbReference>
<sequence length="110" mass="11902">MRELADTVKQNTAGAEHANNNALFASALAQKGGIAFQTIMLALNLSVGATSVLEQGKGSAAVATQMHNLAQRFSDVAKEIRDLTDLSQWHTCPPQWPNAEPFVERFYDSA</sequence>
<evidence type="ECO:0000259" key="2">
    <source>
        <dbReference type="PROSITE" id="PS50111"/>
    </source>
</evidence>
<evidence type="ECO:0000313" key="3">
    <source>
        <dbReference type="EMBL" id="MBC3910870.1"/>
    </source>
</evidence>
<organism evidence="3 4">
    <name type="scientific">Undibacterium umbellatum</name>
    <dbReference type="NCBI Taxonomy" id="2762300"/>
    <lineage>
        <taxon>Bacteria</taxon>
        <taxon>Pseudomonadati</taxon>
        <taxon>Pseudomonadota</taxon>
        <taxon>Betaproteobacteria</taxon>
        <taxon>Burkholderiales</taxon>
        <taxon>Oxalobacteraceae</taxon>
        <taxon>Undibacterium</taxon>
    </lineage>
</organism>
<proteinExistence type="predicted"/>
<dbReference type="PROSITE" id="PS50111">
    <property type="entry name" value="CHEMOTAXIS_TRANSDUC_2"/>
    <property type="match status" value="1"/>
</dbReference>
<feature type="domain" description="Methyl-accepting transducer" evidence="2">
    <location>
        <begin position="33"/>
        <end position="83"/>
    </location>
</feature>
<dbReference type="PRINTS" id="PR00260">
    <property type="entry name" value="CHEMTRNSDUCR"/>
</dbReference>
<dbReference type="InterPro" id="IPR004089">
    <property type="entry name" value="MCPsignal_dom"/>
</dbReference>
<evidence type="ECO:0000256" key="1">
    <source>
        <dbReference type="PROSITE-ProRule" id="PRU00284"/>
    </source>
</evidence>
<dbReference type="Pfam" id="PF00015">
    <property type="entry name" value="MCPsignal"/>
    <property type="match status" value="1"/>
</dbReference>
<keyword evidence="1" id="KW-0807">Transducer</keyword>
<evidence type="ECO:0000313" key="4">
    <source>
        <dbReference type="Proteomes" id="UP000646911"/>
    </source>
</evidence>
<protein>
    <recommendedName>
        <fullName evidence="2">Methyl-accepting transducer domain-containing protein</fullName>
    </recommendedName>
</protein>
<dbReference type="Proteomes" id="UP000646911">
    <property type="component" value="Unassembled WGS sequence"/>
</dbReference>